<dbReference type="InterPro" id="IPR002805">
    <property type="entry name" value="Nict_dMeBzImd_PRibTrfase_arc"/>
</dbReference>
<protein>
    <recommendedName>
        <fullName evidence="1">UPF0284 protein Pyrde_1492</fullName>
    </recommendedName>
</protein>
<dbReference type="EMBL" id="CP013011">
    <property type="protein sequence ID" value="ALL01535.1"/>
    <property type="molecule type" value="Genomic_DNA"/>
</dbReference>
<dbReference type="NCBIfam" id="NF003372">
    <property type="entry name" value="PRK04447.1-5"/>
    <property type="match status" value="1"/>
</dbReference>
<comment type="similarity">
    <text evidence="1">Belongs to the UPF0284 family.</text>
</comment>
<evidence type="ECO:0000256" key="1">
    <source>
        <dbReference type="HAMAP-Rule" id="MF_01086"/>
    </source>
</evidence>
<dbReference type="NCBIfam" id="TIGR00303">
    <property type="entry name" value="nicotinate mononucleotide-dependent phosphoribosyltransferase CobT"/>
    <property type="match status" value="1"/>
</dbReference>
<evidence type="ECO:0000313" key="2">
    <source>
        <dbReference type="EMBL" id="ALL01535.1"/>
    </source>
</evidence>
<dbReference type="GeneID" id="26099834"/>
<dbReference type="InterPro" id="IPR003200">
    <property type="entry name" value="Nict_dMeBzImd_PRibTrfase"/>
</dbReference>
<sequence length="375" mass="38767">MVGQRDMIGGIRVEGYVGQAHGFIDALQGRVIFVIVAGSTRTSTIPGISVAGPNPEATMLTPILDVEYLLAGKPITLNVVPVTPEGLPTPAVITRALVYRLGLPVLVVDAGCSSPPRVPHVALPSRRMGGRIDVEPALPRGVAKQLYMEARLLGATLAHGHDALVVGETIPGGTTVAAAVLEALGYRALGRVSSSSVQNPHGLRGQVVRAALARLSGSEDVFGVVEAVGDPVHVSLAGLAAGAVEAGAKVVLAGGTQMVSVLAILKAVEPKVLDQVAIATTPWIIRDKSSDISGLVHDVAPAVPVIAADFSLSGSKYPGLRTYEEGYVKEGVGAGGSLVLAAVRGMNIEEMVTAIEEEYERIMSLAGAERDRDRS</sequence>
<dbReference type="HAMAP" id="MF_01086">
    <property type="entry name" value="UPF0284"/>
    <property type="match status" value="1"/>
</dbReference>
<dbReference type="Pfam" id="PF02277">
    <property type="entry name" value="DBI_PRT"/>
    <property type="match status" value="1"/>
</dbReference>
<dbReference type="CDD" id="cd02439">
    <property type="entry name" value="DMB-PRT_CobT"/>
    <property type="match status" value="1"/>
</dbReference>
<dbReference type="RefSeq" id="WP_231656713.1">
    <property type="nucleotide sequence ID" value="NZ_CP013011.1"/>
</dbReference>
<dbReference type="KEGG" id="pdl:Pyrde_1492"/>
<dbReference type="SUPFAM" id="SSF52733">
    <property type="entry name" value="Nicotinate mononucleotide:5,6-dimethylbenzimidazole phosphoribosyltransferase (CobT)"/>
    <property type="match status" value="1"/>
</dbReference>
<dbReference type="GO" id="GO:0008939">
    <property type="term" value="F:nicotinate-nucleotide-dimethylbenzimidazole phosphoribosyltransferase activity"/>
    <property type="evidence" value="ECO:0007669"/>
    <property type="project" value="InterPro"/>
</dbReference>
<proteinExistence type="inferred from homology"/>
<dbReference type="Proteomes" id="UP000058613">
    <property type="component" value="Chromosome"/>
</dbReference>
<gene>
    <name evidence="2" type="ORF">Pyrde_1492</name>
</gene>
<organism evidence="2 3">
    <name type="scientific">Pyrodictium delaneyi</name>
    <dbReference type="NCBI Taxonomy" id="1273541"/>
    <lineage>
        <taxon>Archaea</taxon>
        <taxon>Thermoproteota</taxon>
        <taxon>Thermoprotei</taxon>
        <taxon>Desulfurococcales</taxon>
        <taxon>Pyrodictiaceae</taxon>
        <taxon>Pyrodictium</taxon>
    </lineage>
</organism>
<name>A0A0P0N4M5_9CREN</name>
<dbReference type="PANTHER" id="PTHR38811:SF1">
    <property type="entry name" value="UPF0284 PROTEIN SLL1500"/>
    <property type="match status" value="1"/>
</dbReference>
<dbReference type="STRING" id="1273541.Pyrde_1492"/>
<accession>A0A0P0N4M5</accession>
<dbReference type="Gene3D" id="3.40.50.10210">
    <property type="match status" value="1"/>
</dbReference>
<dbReference type="PANTHER" id="PTHR38811">
    <property type="match status" value="1"/>
</dbReference>
<dbReference type="InterPro" id="IPR036087">
    <property type="entry name" value="Nict_dMeBzImd_PRibTrfase_sf"/>
</dbReference>
<evidence type="ECO:0000313" key="3">
    <source>
        <dbReference type="Proteomes" id="UP000058613"/>
    </source>
</evidence>
<dbReference type="PATRIC" id="fig|1273541.4.peg.1594"/>
<dbReference type="AlphaFoldDB" id="A0A0P0N4M5"/>
<reference evidence="2 3" key="1">
    <citation type="submission" date="2015-10" db="EMBL/GenBank/DDBJ databases">
        <title>Complete genome sequence of hyperthermophilic archaeon Pyrodictium delaneyi Su06.</title>
        <authorList>
            <person name="Jung J.-H."/>
            <person name="Lin J."/>
            <person name="Holden J.F."/>
            <person name="Park C.-S."/>
        </authorList>
    </citation>
    <scope>NUCLEOTIDE SEQUENCE [LARGE SCALE GENOMIC DNA]</scope>
    <source>
        <strain evidence="2 3">Su06</strain>
    </source>
</reference>